<dbReference type="RefSeq" id="WP_322446688.1">
    <property type="nucleotide sequence ID" value="NZ_JAXOFX010000006.1"/>
</dbReference>
<dbReference type="Pfam" id="PF05163">
    <property type="entry name" value="DinB"/>
    <property type="match status" value="1"/>
</dbReference>
<comment type="caution">
    <text evidence="3">The sequence shown here is derived from an EMBL/GenBank/DDBJ whole genome shotgun (WGS) entry which is preliminary data.</text>
</comment>
<dbReference type="InterPro" id="IPR034660">
    <property type="entry name" value="DinB/YfiT-like"/>
</dbReference>
<gene>
    <name evidence="3" type="ORF">SM124_11630</name>
</gene>
<accession>A0ABU5IZ16</accession>
<name>A0ABU5IZ16_9BACI</name>
<evidence type="ECO:0000256" key="1">
    <source>
        <dbReference type="ARBA" id="ARBA00008635"/>
    </source>
</evidence>
<proteinExistence type="inferred from homology"/>
<dbReference type="InterPro" id="IPR007837">
    <property type="entry name" value="DinB"/>
</dbReference>
<dbReference type="Proteomes" id="UP001290455">
    <property type="component" value="Unassembled WGS sequence"/>
</dbReference>
<reference evidence="3 4" key="1">
    <citation type="submission" date="2023-11" db="EMBL/GenBank/DDBJ databases">
        <title>Bacillus jintuensis, isolated from a mudflat on the Beibu Gulf coast.</title>
        <authorList>
            <person name="Li M."/>
        </authorList>
    </citation>
    <scope>NUCLEOTIDE SEQUENCE [LARGE SCALE GENOMIC DNA]</scope>
    <source>
        <strain evidence="3 4">31A1R</strain>
    </source>
</reference>
<dbReference type="EMBL" id="JAXOFX010000006">
    <property type="protein sequence ID" value="MDZ5472398.1"/>
    <property type="molecule type" value="Genomic_DNA"/>
</dbReference>
<dbReference type="SUPFAM" id="SSF109854">
    <property type="entry name" value="DinB/YfiT-like putative metalloenzymes"/>
    <property type="match status" value="1"/>
</dbReference>
<protein>
    <submittedName>
        <fullName evidence="3">DinB family protein</fullName>
    </submittedName>
</protein>
<dbReference type="Gene3D" id="1.20.120.450">
    <property type="entry name" value="dinb family like domain"/>
    <property type="match status" value="1"/>
</dbReference>
<organism evidence="3 4">
    <name type="scientific">Robertmurraya mangrovi</name>
    <dbReference type="NCBI Taxonomy" id="3098077"/>
    <lineage>
        <taxon>Bacteria</taxon>
        <taxon>Bacillati</taxon>
        <taxon>Bacillota</taxon>
        <taxon>Bacilli</taxon>
        <taxon>Bacillales</taxon>
        <taxon>Bacillaceae</taxon>
        <taxon>Robertmurraya</taxon>
    </lineage>
</organism>
<evidence type="ECO:0000313" key="3">
    <source>
        <dbReference type="EMBL" id="MDZ5472398.1"/>
    </source>
</evidence>
<sequence length="162" mass="18610">MIHDIKEYVKYLDGVHKRTMQYLKTIPIELLDWKPSEDKFSTGDLLRHIASSRLMFLGIIEHGYWTYTGHDTSKGATIEDISGYLEECQFKLTEGLLKAGNDVLAKKVLTLHGHEVSAWRILMAIPEHEIHHRGQISTYLQINKIEPPQIFGLKIENVKATL</sequence>
<keyword evidence="2" id="KW-0479">Metal-binding</keyword>
<comment type="similarity">
    <text evidence="1">Belongs to the DinB family.</text>
</comment>
<evidence type="ECO:0000313" key="4">
    <source>
        <dbReference type="Proteomes" id="UP001290455"/>
    </source>
</evidence>
<keyword evidence="4" id="KW-1185">Reference proteome</keyword>
<evidence type="ECO:0000256" key="2">
    <source>
        <dbReference type="ARBA" id="ARBA00022723"/>
    </source>
</evidence>